<gene>
    <name evidence="4" type="ORF">EXIGLDRAFT_647704</name>
</gene>
<feature type="transmembrane region" description="Helical" evidence="2">
    <location>
        <begin position="118"/>
        <end position="138"/>
    </location>
</feature>
<dbReference type="InterPro" id="IPR045338">
    <property type="entry name" value="DUF6535"/>
</dbReference>
<sequence>MEYKLRFNDDRARDAGPQFDEKLPQEELDTEFKKEFPPDPVIGSELDDAARVWKVYRKEANAYDSALLDGWSSTLDILLIFAGLFSAVATAFVIDNYYTGPPRPEWASPSYLGLRMVSILWFTSIMLSLSVAFLSILVKQWIGEYRARNLASAKSPRHWAHRHQVYSQALHAWPVGALVSLLPVILHISLFLFFAGTL</sequence>
<evidence type="ECO:0000313" key="4">
    <source>
        <dbReference type="EMBL" id="KZV92053.1"/>
    </source>
</evidence>
<keyword evidence="2" id="KW-0812">Transmembrane</keyword>
<dbReference type="InParanoid" id="A0A165HJA3"/>
<proteinExistence type="predicted"/>
<accession>A0A165HJA3</accession>
<evidence type="ECO:0000256" key="1">
    <source>
        <dbReference type="SAM" id="MobiDB-lite"/>
    </source>
</evidence>
<evidence type="ECO:0000259" key="3">
    <source>
        <dbReference type="Pfam" id="PF20153"/>
    </source>
</evidence>
<organism evidence="4 5">
    <name type="scientific">Exidia glandulosa HHB12029</name>
    <dbReference type="NCBI Taxonomy" id="1314781"/>
    <lineage>
        <taxon>Eukaryota</taxon>
        <taxon>Fungi</taxon>
        <taxon>Dikarya</taxon>
        <taxon>Basidiomycota</taxon>
        <taxon>Agaricomycotina</taxon>
        <taxon>Agaricomycetes</taxon>
        <taxon>Auriculariales</taxon>
        <taxon>Exidiaceae</taxon>
        <taxon>Exidia</taxon>
    </lineage>
</organism>
<feature type="transmembrane region" description="Helical" evidence="2">
    <location>
        <begin position="77"/>
        <end position="98"/>
    </location>
</feature>
<keyword evidence="5" id="KW-1185">Reference proteome</keyword>
<evidence type="ECO:0000256" key="2">
    <source>
        <dbReference type="SAM" id="Phobius"/>
    </source>
</evidence>
<keyword evidence="2" id="KW-0472">Membrane</keyword>
<dbReference type="AlphaFoldDB" id="A0A165HJA3"/>
<feature type="region of interest" description="Disordered" evidence="1">
    <location>
        <begin position="1"/>
        <end position="24"/>
    </location>
</feature>
<keyword evidence="2" id="KW-1133">Transmembrane helix</keyword>
<evidence type="ECO:0000313" key="5">
    <source>
        <dbReference type="Proteomes" id="UP000077266"/>
    </source>
</evidence>
<dbReference type="Proteomes" id="UP000077266">
    <property type="component" value="Unassembled WGS sequence"/>
</dbReference>
<protein>
    <recommendedName>
        <fullName evidence="3">DUF6535 domain-containing protein</fullName>
    </recommendedName>
</protein>
<feature type="domain" description="DUF6535" evidence="3">
    <location>
        <begin position="104"/>
        <end position="196"/>
    </location>
</feature>
<dbReference type="Pfam" id="PF20153">
    <property type="entry name" value="DUF6535"/>
    <property type="match status" value="2"/>
</dbReference>
<name>A0A165HJA3_EXIGL</name>
<reference evidence="4 5" key="1">
    <citation type="journal article" date="2016" name="Mol. Biol. Evol.">
        <title>Comparative Genomics of Early-Diverging Mushroom-Forming Fungi Provides Insights into the Origins of Lignocellulose Decay Capabilities.</title>
        <authorList>
            <person name="Nagy L.G."/>
            <person name="Riley R."/>
            <person name="Tritt A."/>
            <person name="Adam C."/>
            <person name="Daum C."/>
            <person name="Floudas D."/>
            <person name="Sun H."/>
            <person name="Yadav J.S."/>
            <person name="Pangilinan J."/>
            <person name="Larsson K.H."/>
            <person name="Matsuura K."/>
            <person name="Barry K."/>
            <person name="Labutti K."/>
            <person name="Kuo R."/>
            <person name="Ohm R.A."/>
            <person name="Bhattacharya S.S."/>
            <person name="Shirouzu T."/>
            <person name="Yoshinaga Y."/>
            <person name="Martin F.M."/>
            <person name="Grigoriev I.V."/>
            <person name="Hibbett D.S."/>
        </authorList>
    </citation>
    <scope>NUCLEOTIDE SEQUENCE [LARGE SCALE GENOMIC DNA]</scope>
    <source>
        <strain evidence="4 5">HHB12029</strain>
    </source>
</reference>
<dbReference type="OrthoDB" id="3219854at2759"/>
<feature type="transmembrane region" description="Helical" evidence="2">
    <location>
        <begin position="172"/>
        <end position="195"/>
    </location>
</feature>
<feature type="non-terminal residue" evidence="4">
    <location>
        <position position="198"/>
    </location>
</feature>
<feature type="domain" description="DUF6535" evidence="3">
    <location>
        <begin position="53"/>
        <end position="99"/>
    </location>
</feature>
<dbReference type="EMBL" id="KV426015">
    <property type="protein sequence ID" value="KZV92053.1"/>
    <property type="molecule type" value="Genomic_DNA"/>
</dbReference>